<sequence length="279" mass="30575">MLRGFYTAASGMLSQQRRTEMLTNNISNANTPGYKADQSSMRAFPKMFLNRMESLNLPVENKLTLPVSKNIGSLSTGVYMQESMPDFGQGAVTETQRSTDIALQDINSVINPETGRPGTALFTISNADGEIRYTRSGNFSLDAAGFLTTPGGHYILDDNGNRIQLQSENFTVGEDGMIQEGNLSVARLGIAYAEDPNGLVKEGDGLFRAEGGREIQSAYEMENLPFKLQQGFIEQSNVDASKTMTDMLTAYRAFEANQKILQAYDKSMDKAVNEIGRIG</sequence>
<protein>
    <submittedName>
        <fullName evidence="6">Flagellar biosynthesis protein FlgC</fullName>
    </submittedName>
</protein>
<keyword evidence="6" id="KW-0282">Flagellum</keyword>
<proteinExistence type="inferred from homology"/>
<dbReference type="GO" id="GO:0009425">
    <property type="term" value="C:bacterial-type flagellum basal body"/>
    <property type="evidence" value="ECO:0007669"/>
    <property type="project" value="UniProtKB-SubCell"/>
</dbReference>
<evidence type="ECO:0000313" key="6">
    <source>
        <dbReference type="EMBL" id="PLT31724.1"/>
    </source>
</evidence>
<comment type="subcellular location">
    <subcellularLocation>
        <location evidence="2">Bacterial flagellum basal body</location>
    </subcellularLocation>
</comment>
<dbReference type="Proteomes" id="UP000234748">
    <property type="component" value="Unassembled WGS sequence"/>
</dbReference>
<keyword evidence="6" id="KW-0969">Cilium</keyword>
<evidence type="ECO:0000313" key="7">
    <source>
        <dbReference type="Proteomes" id="UP000234748"/>
    </source>
</evidence>
<dbReference type="PROSITE" id="PS00588">
    <property type="entry name" value="FLAGELLA_BB_ROD"/>
    <property type="match status" value="1"/>
</dbReference>
<dbReference type="OrthoDB" id="9800375at2"/>
<feature type="domain" description="Flagellar basal-body/hook protein C-terminal" evidence="4">
    <location>
        <begin position="229"/>
        <end position="273"/>
    </location>
</feature>
<gene>
    <name evidence="6" type="ORF">CUU66_00740</name>
</gene>
<feature type="domain" description="Flagellar hook protein FlgE/F/G-like D1" evidence="5">
    <location>
        <begin position="118"/>
        <end position="179"/>
    </location>
</feature>
<evidence type="ECO:0000259" key="4">
    <source>
        <dbReference type="Pfam" id="PF06429"/>
    </source>
</evidence>
<dbReference type="InterPro" id="IPR037925">
    <property type="entry name" value="FlgE/F/G-like"/>
</dbReference>
<evidence type="ECO:0000256" key="2">
    <source>
        <dbReference type="RuleBase" id="RU362116"/>
    </source>
</evidence>
<dbReference type="NCBIfam" id="TIGR03506">
    <property type="entry name" value="FlgEFG_subfam"/>
    <property type="match status" value="1"/>
</dbReference>
<dbReference type="InterPro" id="IPR020013">
    <property type="entry name" value="Flagellar_FlgE/F/G"/>
</dbReference>
<dbReference type="InterPro" id="IPR001444">
    <property type="entry name" value="Flag_bb_rod_N"/>
</dbReference>
<keyword evidence="7" id="KW-1185">Reference proteome</keyword>
<dbReference type="InterPro" id="IPR019776">
    <property type="entry name" value="Flagellar_basal_body_rod_CS"/>
</dbReference>
<accession>A0A2N5MBJ8</accession>
<feature type="domain" description="Flagellar basal body rod protein N-terminal" evidence="3">
    <location>
        <begin position="5"/>
        <end position="35"/>
    </location>
</feature>
<dbReference type="GO" id="GO:0071978">
    <property type="term" value="P:bacterial-type flagellum-dependent swarming motility"/>
    <property type="evidence" value="ECO:0007669"/>
    <property type="project" value="TreeGrafter"/>
</dbReference>
<dbReference type="InterPro" id="IPR010930">
    <property type="entry name" value="Flg_bb/hook_C_dom"/>
</dbReference>
<dbReference type="RefSeq" id="WP_101639773.1">
    <property type="nucleotide sequence ID" value="NZ_PGUY01000002.1"/>
</dbReference>
<dbReference type="InterPro" id="IPR053967">
    <property type="entry name" value="LlgE_F_G-like_D1"/>
</dbReference>
<dbReference type="AlphaFoldDB" id="A0A2N5MBJ8"/>
<dbReference type="Pfam" id="PF00460">
    <property type="entry name" value="Flg_bb_rod"/>
    <property type="match status" value="1"/>
</dbReference>
<organism evidence="6 7">
    <name type="scientific">Peribacillus deserti</name>
    <dbReference type="NCBI Taxonomy" id="673318"/>
    <lineage>
        <taxon>Bacteria</taxon>
        <taxon>Bacillati</taxon>
        <taxon>Bacillota</taxon>
        <taxon>Bacilli</taxon>
        <taxon>Bacillales</taxon>
        <taxon>Bacillaceae</taxon>
        <taxon>Peribacillus</taxon>
    </lineage>
</organism>
<dbReference type="EMBL" id="PGUY01000002">
    <property type="protein sequence ID" value="PLT31724.1"/>
    <property type="molecule type" value="Genomic_DNA"/>
</dbReference>
<comment type="caution">
    <text evidence="6">The sequence shown here is derived from an EMBL/GenBank/DDBJ whole genome shotgun (WGS) entry which is preliminary data.</text>
</comment>
<comment type="similarity">
    <text evidence="1 2">Belongs to the flagella basal body rod proteins family.</text>
</comment>
<dbReference type="Pfam" id="PF06429">
    <property type="entry name" value="Flg_bbr_C"/>
    <property type="match status" value="1"/>
</dbReference>
<dbReference type="PANTHER" id="PTHR30435">
    <property type="entry name" value="FLAGELLAR PROTEIN"/>
    <property type="match status" value="1"/>
</dbReference>
<keyword evidence="6" id="KW-0966">Cell projection</keyword>
<reference evidence="6 7" key="1">
    <citation type="submission" date="2017-11" db="EMBL/GenBank/DDBJ databases">
        <title>Comparitive Functional Genomics of Dry Heat Resistant strains isolated from the Viking Spacecraft.</title>
        <authorList>
            <person name="Seuylemezian A."/>
            <person name="Cooper K."/>
            <person name="Vaishampayan P."/>
        </authorList>
    </citation>
    <scope>NUCLEOTIDE SEQUENCE [LARGE SCALE GENOMIC DNA]</scope>
    <source>
        <strain evidence="6 7">V1-29</strain>
    </source>
</reference>
<dbReference type="PANTHER" id="PTHR30435:SF19">
    <property type="entry name" value="FLAGELLAR BASAL-BODY ROD PROTEIN FLGG"/>
    <property type="match status" value="1"/>
</dbReference>
<evidence type="ECO:0000256" key="1">
    <source>
        <dbReference type="ARBA" id="ARBA00009677"/>
    </source>
</evidence>
<dbReference type="Pfam" id="PF22692">
    <property type="entry name" value="LlgE_F_G_D1"/>
    <property type="match status" value="1"/>
</dbReference>
<evidence type="ECO:0000259" key="3">
    <source>
        <dbReference type="Pfam" id="PF00460"/>
    </source>
</evidence>
<dbReference type="SUPFAM" id="SSF117143">
    <property type="entry name" value="Flagellar hook protein flgE"/>
    <property type="match status" value="1"/>
</dbReference>
<name>A0A2N5MBJ8_9BACI</name>
<evidence type="ECO:0000259" key="5">
    <source>
        <dbReference type="Pfam" id="PF22692"/>
    </source>
</evidence>
<keyword evidence="2" id="KW-0975">Bacterial flagellum</keyword>